<dbReference type="FunCoup" id="D8FGG4">
    <property type="interactions" value="122"/>
</dbReference>
<dbReference type="GeneID" id="9487549"/>
<dbReference type="AlphaFoldDB" id="D8FGG4"/>
<dbReference type="OrthoDB" id="202195at2759"/>
<dbReference type="KEGG" id="ago:AGOS_AGL048C"/>
<dbReference type="InParanoid" id="D8FGG4"/>
<dbReference type="InterPro" id="IPR010530">
    <property type="entry name" value="B12D"/>
</dbReference>
<gene>
    <name evidence="2" type="ORF">AGOS_AGL048C</name>
</gene>
<dbReference type="Pfam" id="PF06522">
    <property type="entry name" value="B12D"/>
    <property type="match status" value="1"/>
</dbReference>
<keyword evidence="1" id="KW-0812">Transmembrane</keyword>
<keyword evidence="1" id="KW-0472">Membrane</keyword>
<protein>
    <submittedName>
        <fullName evidence="2">AGL048Cp</fullName>
    </submittedName>
</protein>
<evidence type="ECO:0000313" key="2">
    <source>
        <dbReference type="EMBL" id="ADJ41741.1"/>
    </source>
</evidence>
<sequence length="70" mass="7555">MRAAQVLLNATKKKSGISVPLELAPLFVAMGAAVCSAAWFSYKHLTSGGLRIRENPNLSALDKVLQQKDE</sequence>
<dbReference type="eggNOG" id="ENOG502S6WH">
    <property type="taxonomic scope" value="Eukaryota"/>
</dbReference>
<reference evidence="2 3" key="1">
    <citation type="journal article" date="2004" name="Science">
        <title>The Ashbya gossypii genome as a tool for mapping the ancient Saccharomyces cerevisiae genome.</title>
        <authorList>
            <person name="Dietrich F.S."/>
            <person name="Voegeli S."/>
            <person name="Brachat S."/>
            <person name="Lerch A."/>
            <person name="Gates K."/>
            <person name="Steiner S."/>
            <person name="Mohr C."/>
            <person name="Pohlmann R."/>
            <person name="Luedi P."/>
            <person name="Choi S."/>
            <person name="Wing R.A."/>
            <person name="Flavier A."/>
            <person name="Gaffney T.D."/>
            <person name="Philippsen P."/>
        </authorList>
    </citation>
    <scope>NUCLEOTIDE SEQUENCE [LARGE SCALE GENOMIC DNA]</scope>
    <source>
        <strain evidence="3">ATCC 10895 / CBS 109.51 / FGSC 9923 / NRRL Y-1056</strain>
    </source>
</reference>
<organism evidence="2 3">
    <name type="scientific">Eremothecium gossypii (strain ATCC 10895 / CBS 109.51 / FGSC 9923 / NRRL Y-1056)</name>
    <name type="common">Yeast</name>
    <name type="synonym">Ashbya gossypii</name>
    <dbReference type="NCBI Taxonomy" id="284811"/>
    <lineage>
        <taxon>Eukaryota</taxon>
        <taxon>Fungi</taxon>
        <taxon>Dikarya</taxon>
        <taxon>Ascomycota</taxon>
        <taxon>Saccharomycotina</taxon>
        <taxon>Saccharomycetes</taxon>
        <taxon>Saccharomycetales</taxon>
        <taxon>Saccharomycetaceae</taxon>
        <taxon>Eremothecium</taxon>
    </lineage>
</organism>
<dbReference type="Proteomes" id="UP000000591">
    <property type="component" value="Chromosome VII"/>
</dbReference>
<reference evidence="3" key="2">
    <citation type="journal article" date="2013" name="G3 (Bethesda)">
        <title>Genomes of Ashbya fungi isolated from insects reveal four mating-type loci, numerous translocations, lack of transposons, and distinct gene duplications.</title>
        <authorList>
            <person name="Dietrich F.S."/>
            <person name="Voegeli S."/>
            <person name="Kuo S."/>
            <person name="Philippsen P."/>
        </authorList>
    </citation>
    <scope>GENOME REANNOTATION</scope>
    <source>
        <strain evidence="3">ATCC 10895 / CBS 109.51 / FGSC 9923 / NRRL Y-1056</strain>
    </source>
</reference>
<name>D8FGG4_EREGS</name>
<accession>D8FGG4</accession>
<dbReference type="OMA" id="TYRHFAH"/>
<evidence type="ECO:0000313" key="3">
    <source>
        <dbReference type="Proteomes" id="UP000000591"/>
    </source>
</evidence>
<dbReference type="EMBL" id="AE016820">
    <property type="protein sequence ID" value="ADJ41741.1"/>
    <property type="molecule type" value="Genomic_DNA"/>
</dbReference>
<dbReference type="RefSeq" id="NP_001342234.1">
    <property type="nucleotide sequence ID" value="NM_001355355.1"/>
</dbReference>
<feature type="transmembrane region" description="Helical" evidence="1">
    <location>
        <begin position="23"/>
        <end position="42"/>
    </location>
</feature>
<keyword evidence="1" id="KW-1133">Transmembrane helix</keyword>
<evidence type="ECO:0000256" key="1">
    <source>
        <dbReference type="SAM" id="Phobius"/>
    </source>
</evidence>
<dbReference type="HOGENOM" id="CLU_180937_0_0_1"/>
<proteinExistence type="predicted"/>
<keyword evidence="3" id="KW-1185">Reference proteome</keyword>